<dbReference type="EMBL" id="VDFV01000003">
    <property type="protein sequence ID" value="TNC73894.1"/>
    <property type="molecule type" value="Genomic_DNA"/>
</dbReference>
<dbReference type="PANTHER" id="PTHR12714:SF24">
    <property type="entry name" value="SLR1182 PROTEIN"/>
    <property type="match status" value="1"/>
</dbReference>
<dbReference type="AlphaFoldDB" id="A0A5C4NGF9"/>
<evidence type="ECO:0000256" key="5">
    <source>
        <dbReference type="SAM" id="Phobius"/>
    </source>
</evidence>
<comment type="subcellular location">
    <subcellularLocation>
        <location evidence="1">Endomembrane system</location>
        <topology evidence="1">Multi-pass membrane protein</topology>
    </subcellularLocation>
</comment>
<dbReference type="Pfam" id="PF04191">
    <property type="entry name" value="PEMT"/>
    <property type="match status" value="1"/>
</dbReference>
<comment type="caution">
    <text evidence="6">The sequence shown here is derived from an EMBL/GenBank/DDBJ whole genome shotgun (WGS) entry which is preliminary data.</text>
</comment>
<keyword evidence="2 5" id="KW-0812">Transmembrane</keyword>
<evidence type="ECO:0000256" key="1">
    <source>
        <dbReference type="ARBA" id="ARBA00004127"/>
    </source>
</evidence>
<name>A0A5C4NGF9_9RHOB</name>
<gene>
    <name evidence="6" type="ORF">FHG71_05085</name>
</gene>
<dbReference type="GO" id="GO:0032259">
    <property type="term" value="P:methylation"/>
    <property type="evidence" value="ECO:0007669"/>
    <property type="project" value="UniProtKB-KW"/>
</dbReference>
<accession>A0A5C4NGF9</accession>
<dbReference type="Gene3D" id="1.20.120.1630">
    <property type="match status" value="1"/>
</dbReference>
<sequence length="148" mass="17027">MRRLDLPPLWLLAFGFLAWVIARADPWDLSLGRWTQLPAGLLIGGGLLLILVAVVQMRQHRTAVMPRREASRLVTSGVFRRSRHPIYLGMALVLLGWVLRIDAPLALPLVPLFVWLIERRFVVPEESALALRFPAEFRRYAQATRRWL</sequence>
<keyword evidence="6" id="KW-0808">Transferase</keyword>
<evidence type="ECO:0000313" key="7">
    <source>
        <dbReference type="Proteomes" id="UP000305709"/>
    </source>
</evidence>
<keyword evidence="3 5" id="KW-1133">Transmembrane helix</keyword>
<evidence type="ECO:0000313" key="6">
    <source>
        <dbReference type="EMBL" id="TNC73894.1"/>
    </source>
</evidence>
<keyword evidence="4 5" id="KW-0472">Membrane</keyword>
<proteinExistence type="predicted"/>
<dbReference type="GO" id="GO:0012505">
    <property type="term" value="C:endomembrane system"/>
    <property type="evidence" value="ECO:0007669"/>
    <property type="project" value="UniProtKB-SubCell"/>
</dbReference>
<reference evidence="6 7" key="1">
    <citation type="submission" date="2019-06" db="EMBL/GenBank/DDBJ databases">
        <authorList>
            <person name="Jiang L."/>
        </authorList>
    </citation>
    <scope>NUCLEOTIDE SEQUENCE [LARGE SCALE GENOMIC DNA]</scope>
    <source>
        <strain evidence="6 7">YIM 48858</strain>
    </source>
</reference>
<keyword evidence="6" id="KW-0489">Methyltransferase</keyword>
<evidence type="ECO:0000256" key="4">
    <source>
        <dbReference type="ARBA" id="ARBA00023136"/>
    </source>
</evidence>
<dbReference type="InterPro" id="IPR007318">
    <property type="entry name" value="Phopholipid_MeTrfase"/>
</dbReference>
<feature type="transmembrane region" description="Helical" evidence="5">
    <location>
        <begin position="34"/>
        <end position="55"/>
    </location>
</feature>
<keyword evidence="7" id="KW-1185">Reference proteome</keyword>
<protein>
    <submittedName>
        <fullName evidence="6">Isoprenylcysteine carboxylmethyltransferase family protein</fullName>
    </submittedName>
</protein>
<dbReference type="PANTHER" id="PTHR12714">
    <property type="entry name" value="PROTEIN-S ISOPRENYLCYSTEINE O-METHYLTRANSFERASE"/>
    <property type="match status" value="1"/>
</dbReference>
<dbReference type="GO" id="GO:0008168">
    <property type="term" value="F:methyltransferase activity"/>
    <property type="evidence" value="ECO:0007669"/>
    <property type="project" value="UniProtKB-KW"/>
</dbReference>
<evidence type="ECO:0000256" key="3">
    <source>
        <dbReference type="ARBA" id="ARBA00022989"/>
    </source>
</evidence>
<dbReference type="OrthoDB" id="9811969at2"/>
<evidence type="ECO:0000256" key="2">
    <source>
        <dbReference type="ARBA" id="ARBA00022692"/>
    </source>
</evidence>
<dbReference type="Proteomes" id="UP000305709">
    <property type="component" value="Unassembled WGS sequence"/>
</dbReference>
<organism evidence="6 7">
    <name type="scientific">Rubellimicrobium roseum</name>
    <dbReference type="NCBI Taxonomy" id="687525"/>
    <lineage>
        <taxon>Bacteria</taxon>
        <taxon>Pseudomonadati</taxon>
        <taxon>Pseudomonadota</taxon>
        <taxon>Alphaproteobacteria</taxon>
        <taxon>Rhodobacterales</taxon>
        <taxon>Roseobacteraceae</taxon>
        <taxon>Rubellimicrobium</taxon>
    </lineage>
</organism>